<evidence type="ECO:0008006" key="4">
    <source>
        <dbReference type="Google" id="ProtNLM"/>
    </source>
</evidence>
<proteinExistence type="predicted"/>
<dbReference type="Pfam" id="PF14316">
    <property type="entry name" value="DUF4381"/>
    <property type="match status" value="1"/>
</dbReference>
<keyword evidence="3" id="KW-1185">Reference proteome</keyword>
<dbReference type="STRING" id="398579.Spea_1738"/>
<evidence type="ECO:0000313" key="2">
    <source>
        <dbReference type="EMBL" id="ABV87061.1"/>
    </source>
</evidence>
<dbReference type="KEGG" id="spl:Spea_1738"/>
<sequence length="151" mass="17363">MAEFGSHLIKKAQWQTPPEAISWWPNTPAWNVVFILLSLSLVIFVIRQGYHWLQRQYVREAKILFVKLDANNDLPAMASLLRQFCHQHWPNESLATFPVKAFSNRVVELTQSSDTTAEAMAALLVCNYQAKASLTDEYRLALTCWVKEHVC</sequence>
<evidence type="ECO:0000256" key="1">
    <source>
        <dbReference type="SAM" id="Phobius"/>
    </source>
</evidence>
<keyword evidence="1" id="KW-0812">Transmembrane</keyword>
<feature type="transmembrane region" description="Helical" evidence="1">
    <location>
        <begin position="28"/>
        <end position="46"/>
    </location>
</feature>
<name>A8H3C4_SHEPA</name>
<dbReference type="EMBL" id="CP000851">
    <property type="protein sequence ID" value="ABV87061.1"/>
    <property type="molecule type" value="Genomic_DNA"/>
</dbReference>
<gene>
    <name evidence="2" type="ordered locus">Spea_1738</name>
</gene>
<keyword evidence="1" id="KW-1133">Transmembrane helix</keyword>
<reference evidence="2 3" key="1">
    <citation type="submission" date="2007-10" db="EMBL/GenBank/DDBJ databases">
        <title>Complete sequence of Shewanella pealeana ATCC 700345.</title>
        <authorList>
            <consortium name="US DOE Joint Genome Institute"/>
            <person name="Copeland A."/>
            <person name="Lucas S."/>
            <person name="Lapidus A."/>
            <person name="Barry K."/>
            <person name="Glavina del Rio T."/>
            <person name="Dalin E."/>
            <person name="Tice H."/>
            <person name="Pitluck S."/>
            <person name="Chertkov O."/>
            <person name="Brettin T."/>
            <person name="Bruce D."/>
            <person name="Detter J.C."/>
            <person name="Han C."/>
            <person name="Schmutz J."/>
            <person name="Larimer F."/>
            <person name="Land M."/>
            <person name="Hauser L."/>
            <person name="Kyrpides N."/>
            <person name="Kim E."/>
            <person name="Zhao J.-S.Z."/>
            <person name="Manno D."/>
            <person name="Hawari J."/>
            <person name="Richardson P."/>
        </authorList>
    </citation>
    <scope>NUCLEOTIDE SEQUENCE [LARGE SCALE GENOMIC DNA]</scope>
    <source>
        <strain evidence="3">ATCC 700345 / ANG-SQ1</strain>
    </source>
</reference>
<dbReference type="AlphaFoldDB" id="A8H3C4"/>
<dbReference type="eggNOG" id="ENOG5031I8X">
    <property type="taxonomic scope" value="Bacteria"/>
</dbReference>
<dbReference type="HOGENOM" id="CLU_1730144_0_0_6"/>
<dbReference type="Proteomes" id="UP000002608">
    <property type="component" value="Chromosome"/>
</dbReference>
<keyword evidence="1" id="KW-0472">Membrane</keyword>
<dbReference type="InterPro" id="IPR025489">
    <property type="entry name" value="DUF4381"/>
</dbReference>
<accession>A8H3C4</accession>
<protein>
    <recommendedName>
        <fullName evidence="4">DUF4381 domain-containing protein</fullName>
    </recommendedName>
</protein>
<evidence type="ECO:0000313" key="3">
    <source>
        <dbReference type="Proteomes" id="UP000002608"/>
    </source>
</evidence>
<organism evidence="2 3">
    <name type="scientific">Shewanella pealeana (strain ATCC 700345 / ANG-SQ1)</name>
    <dbReference type="NCBI Taxonomy" id="398579"/>
    <lineage>
        <taxon>Bacteria</taxon>
        <taxon>Pseudomonadati</taxon>
        <taxon>Pseudomonadota</taxon>
        <taxon>Gammaproteobacteria</taxon>
        <taxon>Alteromonadales</taxon>
        <taxon>Shewanellaceae</taxon>
        <taxon>Shewanella</taxon>
    </lineage>
</organism>